<sequence>MNSIEDTAQQFNVARPIKNGLTQVLNSIRSIQMFLDKHRQQQVVQPNKAVEQQHNYNFTGQHTDIAFCDTNGSISYEEISNISDYKLKDNVTTSFNKAVEDGYLSYENASYTLTDKGKEHINSQSFIEQFEKDQKNYITNNQLQNTVAINLQGNGDDLKIFQYVNQIDLNKLSYSNPQQFKQVQNYFEKCEKYDFVKISKDGIVTPTEKTKGMFTQPQSVNMEKITTKNFDKVIDINKYRNSVQTGANATKVTAKAGSSVAKTGATTASAGVTAVIDLSKEAIKAFDKAQKLNQSKRISQSNH</sequence>
<accession>A0ABV1HW81</accession>
<keyword evidence="2" id="KW-1185">Reference proteome</keyword>
<gene>
    <name evidence="1" type="ORF">ABFO16_10170</name>
</gene>
<dbReference type="RefSeq" id="WP_211148185.1">
    <property type="nucleotide sequence ID" value="NZ_JBBMEY010000012.1"/>
</dbReference>
<name>A0ABV1HW81_9FIRM</name>
<evidence type="ECO:0000313" key="2">
    <source>
        <dbReference type="Proteomes" id="UP001478133"/>
    </source>
</evidence>
<protein>
    <submittedName>
        <fullName evidence="1">Uncharacterized protein</fullName>
    </submittedName>
</protein>
<comment type="caution">
    <text evidence="1">The sequence shown here is derived from an EMBL/GenBank/DDBJ whole genome shotgun (WGS) entry which is preliminary data.</text>
</comment>
<organism evidence="1 2">
    <name type="scientific">Ruminococcoides intestinihominis</name>
    <dbReference type="NCBI Taxonomy" id="3133161"/>
    <lineage>
        <taxon>Bacteria</taxon>
        <taxon>Bacillati</taxon>
        <taxon>Bacillota</taxon>
        <taxon>Clostridia</taxon>
        <taxon>Eubacteriales</taxon>
        <taxon>Oscillospiraceae</taxon>
        <taxon>Ruminococcoides</taxon>
    </lineage>
</organism>
<evidence type="ECO:0000313" key="1">
    <source>
        <dbReference type="EMBL" id="MEQ2566586.1"/>
    </source>
</evidence>
<dbReference type="Proteomes" id="UP001478133">
    <property type="component" value="Unassembled WGS sequence"/>
</dbReference>
<proteinExistence type="predicted"/>
<reference evidence="1 2" key="1">
    <citation type="submission" date="2024-03" db="EMBL/GenBank/DDBJ databases">
        <title>Human intestinal bacterial collection.</title>
        <authorList>
            <person name="Pauvert C."/>
            <person name="Hitch T.C.A."/>
            <person name="Clavel T."/>
        </authorList>
    </citation>
    <scope>NUCLEOTIDE SEQUENCE [LARGE SCALE GENOMIC DNA]</scope>
    <source>
        <strain evidence="1 2">CLA-AP-H18</strain>
    </source>
</reference>
<dbReference type="EMBL" id="JBBMFI010000084">
    <property type="protein sequence ID" value="MEQ2566586.1"/>
    <property type="molecule type" value="Genomic_DNA"/>
</dbReference>